<dbReference type="SUPFAM" id="SSF52540">
    <property type="entry name" value="P-loop containing nucleoside triphosphate hydrolases"/>
    <property type="match status" value="1"/>
</dbReference>
<dbReference type="Gene3D" id="3.90.226.10">
    <property type="entry name" value="2-enoyl-CoA Hydratase, Chain A, domain 1"/>
    <property type="match status" value="1"/>
</dbReference>
<evidence type="ECO:0000313" key="2">
    <source>
        <dbReference type="EMBL" id="ODO09617.1"/>
    </source>
</evidence>
<dbReference type="Pfam" id="PF22527">
    <property type="entry name" value="DEXQc_Suv3"/>
    <property type="match status" value="1"/>
</dbReference>
<reference evidence="2 3" key="1">
    <citation type="submission" date="2016-06" db="EMBL/GenBank/DDBJ databases">
        <title>Evolution of pathogenesis and genome organization in the Tremellales.</title>
        <authorList>
            <person name="Cuomo C."/>
            <person name="Litvintseva A."/>
            <person name="Heitman J."/>
            <person name="Chen Y."/>
            <person name="Sun S."/>
            <person name="Springer D."/>
            <person name="Dromer F."/>
            <person name="Young S."/>
            <person name="Zeng Q."/>
            <person name="Chapman S."/>
            <person name="Gujja S."/>
            <person name="Saif S."/>
            <person name="Birren B."/>
        </authorList>
    </citation>
    <scope>NUCLEOTIDE SEQUENCE [LARGE SCALE GENOMIC DNA]</scope>
    <source>
        <strain evidence="2 3">CBS 6273</strain>
    </source>
</reference>
<dbReference type="Gene3D" id="3.40.50.300">
    <property type="entry name" value="P-loop containing nucleotide triphosphate hydrolases"/>
    <property type="match status" value="2"/>
</dbReference>
<dbReference type="PANTHER" id="PTHR43388">
    <property type="entry name" value="HYDROGENASE MATURATION FACTOR HOXX"/>
    <property type="match status" value="1"/>
</dbReference>
<dbReference type="Gene3D" id="1.20.58.1080">
    <property type="match status" value="1"/>
</dbReference>
<protein>
    <recommendedName>
        <fullName evidence="1">Helicase C-terminal domain-containing protein</fullName>
    </recommendedName>
</protein>
<name>A0A1E3KAP8_9TREE</name>
<dbReference type="PANTHER" id="PTHR43388:SF1">
    <property type="entry name" value="HYDROGENASE MATURATION FACTOR HOXX"/>
    <property type="match status" value="1"/>
</dbReference>
<dbReference type="InterPro" id="IPR029045">
    <property type="entry name" value="ClpP/crotonase-like_dom_sf"/>
</dbReference>
<gene>
    <name evidence="2" type="ORF">I350_03225</name>
</gene>
<dbReference type="InterPro" id="IPR047180">
    <property type="entry name" value="HoxX-like"/>
</dbReference>
<dbReference type="SUPFAM" id="SSF52096">
    <property type="entry name" value="ClpP/crotonase"/>
    <property type="match status" value="1"/>
</dbReference>
<dbReference type="SMART" id="SM00490">
    <property type="entry name" value="HELICc"/>
    <property type="match status" value="1"/>
</dbReference>
<dbReference type="InterPro" id="IPR022192">
    <property type="entry name" value="SUV3_C"/>
</dbReference>
<dbReference type="Pfam" id="PF00271">
    <property type="entry name" value="Helicase_C"/>
    <property type="match status" value="1"/>
</dbReference>
<dbReference type="Pfam" id="PF12513">
    <property type="entry name" value="SUV3_C"/>
    <property type="match status" value="1"/>
</dbReference>
<dbReference type="FunFam" id="3.40.50.300:FF:000957">
    <property type="entry name" value="ATP-dependent RNA helicase SUV3L, mitochondrial"/>
    <property type="match status" value="1"/>
</dbReference>
<dbReference type="EMBL" id="MEKH01000004">
    <property type="protein sequence ID" value="ODO09617.1"/>
    <property type="molecule type" value="Genomic_DNA"/>
</dbReference>
<dbReference type="InterPro" id="IPR027417">
    <property type="entry name" value="P-loop_NTPase"/>
</dbReference>
<feature type="domain" description="Helicase C-terminal" evidence="1">
    <location>
        <begin position="498"/>
        <end position="667"/>
    </location>
</feature>
<dbReference type="InterPro" id="IPR001650">
    <property type="entry name" value="Helicase_C-like"/>
</dbReference>
<sequence length="829" mass="90880">MLHPLTSDAKASLFAYGAHLHKSAVTLPLSLFTALGFTSYEQVPARTPIATNLGAVLFKAAQTPTSTAAVWITDGRVPRGKDKPIDPKIPMAEAIKLAGHGKILENVQRDVGREGEDVKVLALIGGGYFSNGIALNTIEHASSPGQETWDNICASDNIVSFLCSDISDEQPAFMQGQGKALSQRVIVTVACVRWNAAAGGVALVTACDVVLAGRGVVLNPSYRGMGLHRSELHSFSYLHRCGPIHAAEISQHIARSLLWPRRRRDWLWRVPLVPAMAEAKVRYFTTTRTFPPLHQLRNEELSQMLLDSFYSIRLERYHSRRYKFVRKLKAGSTPARYAVHEKERRQDEEDKAEFDDVPKWDPAVPFLSGLCAREEDVLGSVGGPDGKERSCNLITGEERRIVDPISGLLSCTIEMLPLGGLGGEPLDVVVIDEMQILGDENRGGSWAKAILGTAAKDIHLYGDETTVELLRGMITSLGDTLTIHEYNRLTPLLVGDASIENEYIKIEDGDCVVKFSRLCTFNFKRVIESRGKKCAVVYGALSPETRAEKAKDFNNDNGLCKVLVASDAVEMGLNLKIKIIIFEALSKFNGKEQVPISLMQVKQSAGRAGRFKTGADKNIATPDEAPFSSGYATTFKPADLPVLRKVLDWKLPPIARAKMDIPTISLIELAALLTSSLIYGDLVKHCSTLAKPPPSTVVTDSFNKLAIADVIEPEIGLLSFAPISSRDEKAKEVVRNLVDDYVTLGCAAVESIYSTTDLLLTLGDVLETLQTLPPLSETAIPGLLKKQKVPHLLINPLPKLETLHKSLVLYIWLSLRLEVSFPDRLVAQE</sequence>
<dbReference type="InterPro" id="IPR055206">
    <property type="entry name" value="DEXQc_SUV3"/>
</dbReference>
<dbReference type="AlphaFoldDB" id="A0A1E3KAP8"/>
<dbReference type="Proteomes" id="UP000095149">
    <property type="component" value="Unassembled WGS sequence"/>
</dbReference>
<evidence type="ECO:0000313" key="3">
    <source>
        <dbReference type="Proteomes" id="UP000095149"/>
    </source>
</evidence>
<comment type="caution">
    <text evidence="2">The sequence shown here is derived from an EMBL/GenBank/DDBJ whole genome shotgun (WGS) entry which is preliminary data.</text>
</comment>
<accession>A0A1E3KAP8</accession>
<evidence type="ECO:0000259" key="1">
    <source>
        <dbReference type="PROSITE" id="PS51194"/>
    </source>
</evidence>
<dbReference type="PROSITE" id="PS51194">
    <property type="entry name" value="HELICASE_CTER"/>
    <property type="match status" value="1"/>
</dbReference>
<proteinExistence type="predicted"/>
<organism evidence="2 3">
    <name type="scientific">Cryptococcus amylolentus CBS 6273</name>
    <dbReference type="NCBI Taxonomy" id="1296118"/>
    <lineage>
        <taxon>Eukaryota</taxon>
        <taxon>Fungi</taxon>
        <taxon>Dikarya</taxon>
        <taxon>Basidiomycota</taxon>
        <taxon>Agaricomycotina</taxon>
        <taxon>Tremellomycetes</taxon>
        <taxon>Tremellales</taxon>
        <taxon>Cryptococcaceae</taxon>
        <taxon>Cryptococcus</taxon>
    </lineage>
</organism>